<evidence type="ECO:0000313" key="1">
    <source>
        <dbReference type="EMBL" id="TQV76104.1"/>
    </source>
</evidence>
<protein>
    <submittedName>
        <fullName evidence="1">DUF2478 domain-containing protein</fullName>
    </submittedName>
</protein>
<comment type="caution">
    <text evidence="1">The sequence shown here is derived from an EMBL/GenBank/DDBJ whole genome shotgun (WGS) entry which is preliminary data.</text>
</comment>
<dbReference type="OrthoDB" id="5918880at2"/>
<dbReference type="Proteomes" id="UP000315252">
    <property type="component" value="Unassembled WGS sequence"/>
</dbReference>
<evidence type="ECO:0000313" key="2">
    <source>
        <dbReference type="Proteomes" id="UP000315252"/>
    </source>
</evidence>
<gene>
    <name evidence="1" type="ORF">FKG95_20880</name>
</gene>
<sequence length="175" mass="18678">MSSVLLAAVRCDHGDVDALLNEVGQTLCGQGKRVQGALQTRGLDNGECHCADMDLQIIGSDRSYRISQSLGPQSRGCRLNSGALAECAAYLEQNLSSDVDLLILNRFGRGESEGKGFRDLIGAAIASDVPVLTALRPAYVEAWAAFGAEMACELPTERSAVLDWFQDVQDARACA</sequence>
<organism evidence="1 2">
    <name type="scientific">Denitrobaculum tricleocarpae</name>
    <dbReference type="NCBI Taxonomy" id="2591009"/>
    <lineage>
        <taxon>Bacteria</taxon>
        <taxon>Pseudomonadati</taxon>
        <taxon>Pseudomonadota</taxon>
        <taxon>Alphaproteobacteria</taxon>
        <taxon>Rhodospirillales</taxon>
        <taxon>Rhodospirillaceae</taxon>
        <taxon>Denitrobaculum</taxon>
    </lineage>
</organism>
<name>A0A545TFV1_9PROT</name>
<dbReference type="RefSeq" id="WP_142898367.1">
    <property type="nucleotide sequence ID" value="NZ_ML660059.1"/>
</dbReference>
<keyword evidence="2" id="KW-1185">Reference proteome</keyword>
<dbReference type="EMBL" id="VHSH01000008">
    <property type="protein sequence ID" value="TQV76104.1"/>
    <property type="molecule type" value="Genomic_DNA"/>
</dbReference>
<reference evidence="1 2" key="1">
    <citation type="submission" date="2019-06" db="EMBL/GenBank/DDBJ databases">
        <title>Whole genome sequence for Rhodospirillaceae sp. R148.</title>
        <authorList>
            <person name="Wang G."/>
        </authorList>
    </citation>
    <scope>NUCLEOTIDE SEQUENCE [LARGE SCALE GENOMIC DNA]</scope>
    <source>
        <strain evidence="1 2">R148</strain>
    </source>
</reference>
<accession>A0A545TFV1</accession>
<proteinExistence type="predicted"/>
<dbReference type="AlphaFoldDB" id="A0A545TFV1"/>
<dbReference type="Pfam" id="PF10649">
    <property type="entry name" value="DUF2478"/>
    <property type="match status" value="1"/>
</dbReference>
<dbReference type="InterPro" id="IPR018912">
    <property type="entry name" value="DUF2478"/>
</dbReference>